<dbReference type="EMBL" id="JAOZYB010000302">
    <property type="protein sequence ID" value="MEB3964153.1"/>
    <property type="molecule type" value="Genomic_DNA"/>
</dbReference>
<dbReference type="PANTHER" id="PTHR35400:SF3">
    <property type="entry name" value="SLL1072 PROTEIN"/>
    <property type="match status" value="1"/>
</dbReference>
<dbReference type="GO" id="GO:0004519">
    <property type="term" value="F:endonuclease activity"/>
    <property type="evidence" value="ECO:0007669"/>
    <property type="project" value="UniProtKB-KW"/>
</dbReference>
<dbReference type="CDD" id="cd06260">
    <property type="entry name" value="DUF820-like"/>
    <property type="match status" value="1"/>
</dbReference>
<dbReference type="Proteomes" id="UP001352223">
    <property type="component" value="Unassembled WGS sequence"/>
</dbReference>
<protein>
    <submittedName>
        <fullName evidence="2">Uma2 family endonuclease</fullName>
    </submittedName>
</protein>
<sequence length="195" mass="21423">MTRNGMWLAPREGEWGDLVDFWQCMEWPEGSRVEIVEGVVTVTPSAAPPHHFIAGDLHRALHQVAPAEWGIYQRLAIAVPSRWGMYLPDVLVMPEKGPRSGGYYVPADHAELAVEITSRSDAVQERVIKRDAYATAGIPLYLLVDRFAPGGPTVTLYGEPSDGAYRVLAETPFGEAVELPAPFELAVSTSDWPVP</sequence>
<dbReference type="SUPFAM" id="SSF52980">
    <property type="entry name" value="Restriction endonuclease-like"/>
    <property type="match status" value="1"/>
</dbReference>
<organism evidence="2 3">
    <name type="scientific">Streptomyces kunmingensis</name>
    <dbReference type="NCBI Taxonomy" id="68225"/>
    <lineage>
        <taxon>Bacteria</taxon>
        <taxon>Bacillati</taxon>
        <taxon>Actinomycetota</taxon>
        <taxon>Actinomycetes</taxon>
        <taxon>Kitasatosporales</taxon>
        <taxon>Streptomycetaceae</taxon>
        <taxon>Streptomyces</taxon>
    </lineage>
</organism>
<reference evidence="2 3" key="1">
    <citation type="submission" date="2022-10" db="EMBL/GenBank/DDBJ databases">
        <authorList>
            <person name="Xie J."/>
            <person name="Shen N."/>
        </authorList>
    </citation>
    <scope>NUCLEOTIDE SEQUENCE [LARGE SCALE GENOMIC DNA]</scope>
    <source>
        <strain evidence="2 3">DSM 41681</strain>
    </source>
</reference>
<keyword evidence="3" id="KW-1185">Reference proteome</keyword>
<evidence type="ECO:0000313" key="3">
    <source>
        <dbReference type="Proteomes" id="UP001352223"/>
    </source>
</evidence>
<keyword evidence="2" id="KW-0255">Endonuclease</keyword>
<dbReference type="InterPro" id="IPR008538">
    <property type="entry name" value="Uma2"/>
</dbReference>
<feature type="domain" description="Putative restriction endonuclease" evidence="1">
    <location>
        <begin position="26"/>
        <end position="184"/>
    </location>
</feature>
<proteinExistence type="predicted"/>
<dbReference type="InterPro" id="IPR012296">
    <property type="entry name" value="Nuclease_put_TT1808"/>
</dbReference>
<dbReference type="RefSeq" id="WP_324771865.1">
    <property type="nucleotide sequence ID" value="NZ_BAAATS010000018.1"/>
</dbReference>
<gene>
    <name evidence="2" type="ORF">OKJ48_28510</name>
</gene>
<evidence type="ECO:0000313" key="2">
    <source>
        <dbReference type="EMBL" id="MEB3964153.1"/>
    </source>
</evidence>
<dbReference type="Gene3D" id="3.90.1570.10">
    <property type="entry name" value="tt1808, chain A"/>
    <property type="match status" value="1"/>
</dbReference>
<dbReference type="PANTHER" id="PTHR35400">
    <property type="entry name" value="SLR1083 PROTEIN"/>
    <property type="match status" value="1"/>
</dbReference>
<dbReference type="Pfam" id="PF05685">
    <property type="entry name" value="Uma2"/>
    <property type="match status" value="1"/>
</dbReference>
<keyword evidence="2" id="KW-0540">Nuclease</keyword>
<keyword evidence="2" id="KW-0378">Hydrolase</keyword>
<evidence type="ECO:0000259" key="1">
    <source>
        <dbReference type="Pfam" id="PF05685"/>
    </source>
</evidence>
<name>A0ABU6CHF5_9ACTN</name>
<accession>A0ABU6CHF5</accession>
<comment type="caution">
    <text evidence="2">The sequence shown here is derived from an EMBL/GenBank/DDBJ whole genome shotgun (WGS) entry which is preliminary data.</text>
</comment>
<dbReference type="InterPro" id="IPR011335">
    <property type="entry name" value="Restrct_endonuc-II-like"/>
</dbReference>